<evidence type="ECO:0000313" key="2">
    <source>
        <dbReference type="Proteomes" id="UP000027602"/>
    </source>
</evidence>
<gene>
    <name evidence="1" type="ORF">BMMGA3_03835</name>
</gene>
<accession>I3E7A5</accession>
<name>I3E7A5_BACMM</name>
<reference evidence="1 2" key="1">
    <citation type="journal article" date="2015" name="BMC Genomics">
        <title>Transcriptome analysis of thermophilic methylotrophic Bacillus methanolicus MGA3 using RNA-sequencing provides detailed insights into its previously uncharted transcriptional landscape.</title>
        <authorList>
            <person name="Irla M."/>
            <person name="Neshat A."/>
            <person name="Brautaset T."/>
            <person name="Ruckert C."/>
            <person name="Kalinowski J."/>
            <person name="Wendisch V.F."/>
        </authorList>
    </citation>
    <scope>NUCLEOTIDE SEQUENCE [LARGE SCALE GENOMIC DNA]</scope>
    <source>
        <strain evidence="2">MGA3 / ATCC 53907</strain>
    </source>
</reference>
<evidence type="ECO:0000313" key="1">
    <source>
        <dbReference type="EMBL" id="AIE59207.1"/>
    </source>
</evidence>
<sequence length="66" mass="6990">MFAGVKSIASDASGSGNWTLTGYSAELIDGGRTYVITVSGKYSYNGVTYTISKSIEFYCNVDDSIG</sequence>
<proteinExistence type="predicted"/>
<dbReference type="HOGENOM" id="CLU_2822150_0_0_9"/>
<organism evidence="1 2">
    <name type="scientific">Bacillus methanolicus (strain MGA3 / ATCC 53907)</name>
    <dbReference type="NCBI Taxonomy" id="796606"/>
    <lineage>
        <taxon>Bacteria</taxon>
        <taxon>Bacillati</taxon>
        <taxon>Bacillota</taxon>
        <taxon>Bacilli</taxon>
        <taxon>Bacillales</taxon>
        <taxon>Bacillaceae</taxon>
        <taxon>Bacillus</taxon>
    </lineage>
</organism>
<dbReference type="AlphaFoldDB" id="I3E7A5"/>
<dbReference type="EMBL" id="CP007739">
    <property type="protein sequence ID" value="AIE59207.1"/>
    <property type="molecule type" value="Genomic_DNA"/>
</dbReference>
<dbReference type="KEGG" id="bmet:BMMGA3_03835"/>
<keyword evidence="2" id="KW-1185">Reference proteome</keyword>
<protein>
    <submittedName>
        <fullName evidence="1">Uncharacterized protein</fullName>
    </submittedName>
</protein>
<dbReference type="Proteomes" id="UP000027602">
    <property type="component" value="Chromosome"/>
</dbReference>